<gene>
    <name evidence="1" type="ORF">GXM_07795</name>
</gene>
<proteinExistence type="predicted"/>
<organism evidence="1 2">
    <name type="scientific">Nostoc sphaeroides CCNUC1</name>
    <dbReference type="NCBI Taxonomy" id="2653204"/>
    <lineage>
        <taxon>Bacteria</taxon>
        <taxon>Bacillati</taxon>
        <taxon>Cyanobacteriota</taxon>
        <taxon>Cyanophyceae</taxon>
        <taxon>Nostocales</taxon>
        <taxon>Nostocaceae</taxon>
        <taxon>Nostoc</taxon>
    </lineage>
</organism>
<dbReference type="EMBL" id="CP045227">
    <property type="protein sequence ID" value="QFS50301.1"/>
    <property type="molecule type" value="Genomic_DNA"/>
</dbReference>
<dbReference type="Proteomes" id="UP000326678">
    <property type="component" value="Chromosome Gxm2"/>
</dbReference>
<accession>A0A5P8WCK0</accession>
<evidence type="ECO:0000313" key="2">
    <source>
        <dbReference type="Proteomes" id="UP000326678"/>
    </source>
</evidence>
<keyword evidence="2" id="KW-1185">Reference proteome</keyword>
<evidence type="ECO:0000313" key="1">
    <source>
        <dbReference type="EMBL" id="QFS50301.1"/>
    </source>
</evidence>
<protein>
    <submittedName>
        <fullName evidence="1">Uncharacterized protein</fullName>
    </submittedName>
</protein>
<dbReference type="KEGG" id="nsh:GXM_07795"/>
<reference evidence="1 2" key="1">
    <citation type="submission" date="2019-10" db="EMBL/GenBank/DDBJ databases">
        <title>Genomic and transcriptomic insights into the perfect genentic adaptation of a filamentous nitrogen-fixing cyanobacterium to rice fields.</title>
        <authorList>
            <person name="Chen Z."/>
        </authorList>
    </citation>
    <scope>NUCLEOTIDE SEQUENCE [LARGE SCALE GENOMIC DNA]</scope>
    <source>
        <strain evidence="1">CCNUC1</strain>
    </source>
</reference>
<dbReference type="AlphaFoldDB" id="A0A5P8WCK0"/>
<sequence>MLNRVVLTQTVLLTSLESPLKPKGFESLQERCRSLEHLLLH</sequence>
<name>A0A5P8WCK0_9NOSO</name>